<dbReference type="GO" id="GO:0006417">
    <property type="term" value="P:regulation of translation"/>
    <property type="evidence" value="ECO:0007669"/>
    <property type="project" value="TreeGrafter"/>
</dbReference>
<dbReference type="GO" id="GO:0016989">
    <property type="term" value="F:sigma factor antagonist activity"/>
    <property type="evidence" value="ECO:0007669"/>
    <property type="project" value="TreeGrafter"/>
</dbReference>
<evidence type="ECO:0000313" key="15">
    <source>
        <dbReference type="Proteomes" id="UP000464507"/>
    </source>
</evidence>
<dbReference type="PANTHER" id="PTHR37461:SF1">
    <property type="entry name" value="ANTI-SIGMA-K FACTOR RSKA"/>
    <property type="match status" value="1"/>
</dbReference>
<dbReference type="Proteomes" id="UP000464507">
    <property type="component" value="Chromosome"/>
</dbReference>
<evidence type="ECO:0000256" key="4">
    <source>
        <dbReference type="ARBA" id="ARBA00022692"/>
    </source>
</evidence>
<feature type="compositionally biased region" description="Basic and acidic residues" evidence="11">
    <location>
        <begin position="85"/>
        <end position="96"/>
    </location>
</feature>
<dbReference type="Gene3D" id="1.10.10.1320">
    <property type="entry name" value="Anti-sigma factor, zinc-finger domain"/>
    <property type="match status" value="1"/>
</dbReference>
<evidence type="ECO:0000259" key="13">
    <source>
        <dbReference type="Pfam" id="PF10099"/>
    </source>
</evidence>
<evidence type="ECO:0000256" key="10">
    <source>
        <dbReference type="ARBA" id="ARBA00030803"/>
    </source>
</evidence>
<feature type="domain" description="Anti-sigma K factor RskA C-terminal" evidence="13">
    <location>
        <begin position="156"/>
        <end position="295"/>
    </location>
</feature>
<evidence type="ECO:0000256" key="8">
    <source>
        <dbReference type="ARBA" id="ARBA00023163"/>
    </source>
</evidence>
<evidence type="ECO:0000256" key="12">
    <source>
        <dbReference type="SAM" id="Phobius"/>
    </source>
</evidence>
<dbReference type="InterPro" id="IPR041916">
    <property type="entry name" value="Anti_sigma_zinc_sf"/>
</dbReference>
<reference evidence="14 15" key="1">
    <citation type="submission" date="2016-09" db="EMBL/GenBank/DDBJ databases">
        <title>Complete genome sequence of microbes from the polar regions.</title>
        <authorList>
            <person name="Liao L."/>
            <person name="Chen B."/>
        </authorList>
    </citation>
    <scope>NUCLEOTIDE SEQUENCE [LARGE SCALE GENOMIC DNA]</scope>
    <source>
        <strain evidence="14 15">ZS314</strain>
    </source>
</reference>
<evidence type="ECO:0000256" key="3">
    <source>
        <dbReference type="ARBA" id="ARBA00022475"/>
    </source>
</evidence>
<dbReference type="GO" id="GO:0005886">
    <property type="term" value="C:plasma membrane"/>
    <property type="evidence" value="ECO:0007669"/>
    <property type="project" value="UniProtKB-SubCell"/>
</dbReference>
<evidence type="ECO:0000256" key="2">
    <source>
        <dbReference type="ARBA" id="ARBA00004236"/>
    </source>
</evidence>
<evidence type="ECO:0000313" key="14">
    <source>
        <dbReference type="EMBL" id="QHO69165.1"/>
    </source>
</evidence>
<dbReference type="InterPro" id="IPR051474">
    <property type="entry name" value="Anti-sigma-K/W_factor"/>
</dbReference>
<evidence type="ECO:0000256" key="1">
    <source>
        <dbReference type="ARBA" id="ARBA00004167"/>
    </source>
</evidence>
<dbReference type="PANTHER" id="PTHR37461">
    <property type="entry name" value="ANTI-SIGMA-K FACTOR RSKA"/>
    <property type="match status" value="1"/>
</dbReference>
<keyword evidence="7 12" id="KW-0472">Membrane</keyword>
<comment type="subcellular location">
    <subcellularLocation>
        <location evidence="2">Cell membrane</location>
    </subcellularLocation>
    <subcellularLocation>
        <location evidence="1">Membrane</location>
        <topology evidence="1">Single-pass membrane protein</topology>
    </subcellularLocation>
</comment>
<keyword evidence="8" id="KW-0804">Transcription</keyword>
<keyword evidence="15" id="KW-1185">Reference proteome</keyword>
<evidence type="ECO:0000256" key="9">
    <source>
        <dbReference type="ARBA" id="ARBA00029829"/>
    </source>
</evidence>
<evidence type="ECO:0000256" key="6">
    <source>
        <dbReference type="ARBA" id="ARBA00023015"/>
    </source>
</evidence>
<feature type="region of interest" description="Disordered" evidence="11">
    <location>
        <begin position="77"/>
        <end position="96"/>
    </location>
</feature>
<sequence>MVTERDELHLLTGAYALNALDESERAAVDGYLAESEEARTEVTELSDTAVMLGLASPPVTPSPEFKANLMALISTTPQLGSGRAPHAEAPHAEAPHAETDAAVTPLVAVALLPTAEADAVPTSEDQASIREIAAGTTRSAEARAQARWYRRPMTMLLAAAAAVALFAGGAVVGQQFTDANYQNAMAQAASLAELTAAPDVERSESSVSGGGTATLVWSESLQRSAMMFDSLPELTGDLVYQLWYIGDAGAVSAGTFSASSEQEWRILEGSIGEASAVGMSVEPQGGSAQPTTTPIVVIEDA</sequence>
<protein>
    <recommendedName>
        <fullName evidence="10">Regulator of SigK</fullName>
    </recommendedName>
    <alternativeName>
        <fullName evidence="9">Sigma-K anti-sigma factor RskA</fullName>
    </alternativeName>
</protein>
<keyword evidence="3" id="KW-1003">Cell membrane</keyword>
<dbReference type="EMBL" id="CP017146">
    <property type="protein sequence ID" value="QHO69165.1"/>
    <property type="molecule type" value="Genomic_DNA"/>
</dbReference>
<dbReference type="InterPro" id="IPR018764">
    <property type="entry name" value="RskA_C"/>
</dbReference>
<dbReference type="Pfam" id="PF10099">
    <property type="entry name" value="RskA_C"/>
    <property type="match status" value="1"/>
</dbReference>
<evidence type="ECO:0000256" key="11">
    <source>
        <dbReference type="SAM" id="MobiDB-lite"/>
    </source>
</evidence>
<keyword evidence="6" id="KW-0805">Transcription regulation</keyword>
<proteinExistence type="predicted"/>
<accession>A0A7L5AHC9</accession>
<keyword evidence="5 12" id="KW-1133">Transmembrane helix</keyword>
<organism evidence="14 15">
    <name type="scientific">Marisediminicola antarctica</name>
    <dbReference type="NCBI Taxonomy" id="674079"/>
    <lineage>
        <taxon>Bacteria</taxon>
        <taxon>Bacillati</taxon>
        <taxon>Actinomycetota</taxon>
        <taxon>Actinomycetes</taxon>
        <taxon>Micrococcales</taxon>
        <taxon>Microbacteriaceae</taxon>
        <taxon>Marisediminicola</taxon>
    </lineage>
</organism>
<evidence type="ECO:0000256" key="5">
    <source>
        <dbReference type="ARBA" id="ARBA00022989"/>
    </source>
</evidence>
<name>A0A7L5AHC9_9MICO</name>
<dbReference type="KEGG" id="mant:BHD05_05375"/>
<feature type="transmembrane region" description="Helical" evidence="12">
    <location>
        <begin position="153"/>
        <end position="173"/>
    </location>
</feature>
<keyword evidence="4 12" id="KW-0812">Transmembrane</keyword>
<dbReference type="AlphaFoldDB" id="A0A7L5AHC9"/>
<gene>
    <name evidence="14" type="ORF">BHD05_05375</name>
</gene>
<evidence type="ECO:0000256" key="7">
    <source>
        <dbReference type="ARBA" id="ARBA00023136"/>
    </source>
</evidence>